<keyword evidence="8 9" id="KW-0472">Membrane</keyword>
<dbReference type="Pfam" id="PF01061">
    <property type="entry name" value="ABC2_membrane"/>
    <property type="match status" value="1"/>
</dbReference>
<dbReference type="GO" id="GO:0005524">
    <property type="term" value="F:ATP binding"/>
    <property type="evidence" value="ECO:0007669"/>
    <property type="project" value="UniProtKB-KW"/>
</dbReference>
<name>A0A8K0FYM5_IGNLU</name>
<evidence type="ECO:0000256" key="1">
    <source>
        <dbReference type="ARBA" id="ARBA00004141"/>
    </source>
</evidence>
<keyword evidence="5" id="KW-0547">Nucleotide-binding</keyword>
<dbReference type="InterPro" id="IPR043926">
    <property type="entry name" value="ABCG_dom"/>
</dbReference>
<dbReference type="EMBL" id="VTPC01091093">
    <property type="protein sequence ID" value="KAF2879706.1"/>
    <property type="molecule type" value="Genomic_DNA"/>
</dbReference>
<dbReference type="Pfam" id="PF19055">
    <property type="entry name" value="ABC2_membrane_7"/>
    <property type="match status" value="1"/>
</dbReference>
<dbReference type="FunFam" id="3.40.50.300:FF:001077">
    <property type="entry name" value="Uncharacterized protein, isoform A"/>
    <property type="match status" value="1"/>
</dbReference>
<dbReference type="InterPro" id="IPR013525">
    <property type="entry name" value="ABC2_TM"/>
</dbReference>
<evidence type="ECO:0000256" key="8">
    <source>
        <dbReference type="ARBA" id="ARBA00023136"/>
    </source>
</evidence>
<feature type="transmembrane region" description="Helical" evidence="9">
    <location>
        <begin position="613"/>
        <end position="633"/>
    </location>
</feature>
<evidence type="ECO:0000256" key="6">
    <source>
        <dbReference type="ARBA" id="ARBA00022840"/>
    </source>
</evidence>
<feature type="transmembrane region" description="Helical" evidence="9">
    <location>
        <begin position="528"/>
        <end position="547"/>
    </location>
</feature>
<accession>A0A8K0FYM5</accession>
<comment type="similarity">
    <text evidence="2">Belongs to the ABC transporter superfamily. ABCG family. Eye pigment precursor importer (TC 3.A.1.204) subfamily.</text>
</comment>
<dbReference type="OrthoDB" id="66620at2759"/>
<keyword evidence="7 9" id="KW-1133">Transmembrane helix</keyword>
<dbReference type="GO" id="GO:0016887">
    <property type="term" value="F:ATP hydrolysis activity"/>
    <property type="evidence" value="ECO:0007669"/>
    <property type="project" value="InterPro"/>
</dbReference>
<gene>
    <name evidence="11" type="ORF">ILUMI_26469</name>
</gene>
<dbReference type="GO" id="GO:0140359">
    <property type="term" value="F:ABC-type transporter activity"/>
    <property type="evidence" value="ECO:0007669"/>
    <property type="project" value="InterPro"/>
</dbReference>
<dbReference type="CDD" id="cd03213">
    <property type="entry name" value="ABCG_EPDR"/>
    <property type="match status" value="1"/>
</dbReference>
<dbReference type="PROSITE" id="PS50893">
    <property type="entry name" value="ABC_TRANSPORTER_2"/>
    <property type="match status" value="1"/>
</dbReference>
<dbReference type="GO" id="GO:0005886">
    <property type="term" value="C:plasma membrane"/>
    <property type="evidence" value="ECO:0007669"/>
    <property type="project" value="TreeGrafter"/>
</dbReference>
<protein>
    <recommendedName>
        <fullName evidence="10">ABC transporter domain-containing protein</fullName>
    </recommendedName>
</protein>
<feature type="transmembrane region" description="Helical" evidence="9">
    <location>
        <begin position="498"/>
        <end position="521"/>
    </location>
</feature>
<evidence type="ECO:0000256" key="4">
    <source>
        <dbReference type="ARBA" id="ARBA00022692"/>
    </source>
</evidence>
<dbReference type="Pfam" id="PF00005">
    <property type="entry name" value="ABC_tran"/>
    <property type="match status" value="1"/>
</dbReference>
<evidence type="ECO:0000256" key="2">
    <source>
        <dbReference type="ARBA" id="ARBA00005814"/>
    </source>
</evidence>
<feature type="transmembrane region" description="Helical" evidence="9">
    <location>
        <begin position="418"/>
        <end position="439"/>
    </location>
</feature>
<dbReference type="PANTHER" id="PTHR48041">
    <property type="entry name" value="ABC TRANSPORTER G FAMILY MEMBER 28"/>
    <property type="match status" value="1"/>
</dbReference>
<dbReference type="InterPro" id="IPR017871">
    <property type="entry name" value="ABC_transporter-like_CS"/>
</dbReference>
<dbReference type="PANTHER" id="PTHR48041:SF26">
    <property type="entry name" value="FI22810P1"/>
    <property type="match status" value="1"/>
</dbReference>
<dbReference type="SMART" id="SM00382">
    <property type="entry name" value="AAA"/>
    <property type="match status" value="1"/>
</dbReference>
<dbReference type="InterPro" id="IPR003439">
    <property type="entry name" value="ABC_transporter-like_ATP-bd"/>
</dbReference>
<dbReference type="PROSITE" id="PS00211">
    <property type="entry name" value="ABC_TRANSPORTER_1"/>
    <property type="match status" value="1"/>
</dbReference>
<comment type="subcellular location">
    <subcellularLocation>
        <location evidence="1">Membrane</location>
        <topology evidence="1">Multi-pass membrane protein</topology>
    </subcellularLocation>
</comment>
<evidence type="ECO:0000256" key="7">
    <source>
        <dbReference type="ARBA" id="ARBA00022989"/>
    </source>
</evidence>
<evidence type="ECO:0000256" key="3">
    <source>
        <dbReference type="ARBA" id="ARBA00022448"/>
    </source>
</evidence>
<keyword evidence="12" id="KW-1185">Reference proteome</keyword>
<keyword evidence="3" id="KW-0813">Transport</keyword>
<evidence type="ECO:0000313" key="12">
    <source>
        <dbReference type="Proteomes" id="UP000801492"/>
    </source>
</evidence>
<keyword evidence="6" id="KW-0067">ATP-binding</keyword>
<comment type="caution">
    <text evidence="11">The sequence shown here is derived from an EMBL/GenBank/DDBJ whole genome shotgun (WGS) entry which is preliminary data.</text>
</comment>
<feature type="transmembrane region" description="Helical" evidence="9">
    <location>
        <begin position="386"/>
        <end position="406"/>
    </location>
</feature>
<sequence length="639" mass="72073">MEIVLHEASTNTPCVTCGRSDDVIKVPVNGNVNGDVKEEDRIFSRLPQKDPIDITFENITYTASLGFRKGQKEILHNINGRFPPGQLIAIMGPSGAGKSTLLDVLSGYRISGIGGTVYTNGRPRDLNAFRKLSCYITQDDRLQPLLTVWENMKIAADLKLGENIPIYEKEDIIREILDTLGLAASINTRAGRLSGGQKKRLSIALELIDNPLVMFLDEPTTGLDSSSCSQCVKLLQELARQGRTIVCTIHQPSASLFQLFDLVYVLSSGDCLYQGTTEKMIPFLESVQLPCPMYHNPADYVIELACAEYGEDKIKTMVEATNNGKNLQWFDKPEFLPSLRKLRETHKSIAEKSKGGHLQSTSQANQLKILLRRGFLKSKRDSTLTYMRIAVNILVGLLFGVIYWQAGEHGGKVLDNYNLLFSILMHHMMSTMMLTILTFPSEMSILTKEHFNRWYSLKMYYLSITIVDLPLSIFCCVAFTAITYWMTGQPLEWQRIGMFTVISLLVVFVAQSFGLMIGAIFDVVNGTFVGPVLSVPMMMFAGFGVTLRDLPPHLYWGSYISYLRYGLEGIVGAIYGLDRPTIYCPDEDYCHYKYPEKFLKEISMKGDQFWNDVIALVLILFFLRIVAFVLLRWKLMAVR</sequence>
<evidence type="ECO:0000259" key="10">
    <source>
        <dbReference type="PROSITE" id="PS50893"/>
    </source>
</evidence>
<keyword evidence="4 9" id="KW-0812">Transmembrane</keyword>
<evidence type="ECO:0000256" key="9">
    <source>
        <dbReference type="SAM" id="Phobius"/>
    </source>
</evidence>
<evidence type="ECO:0000313" key="11">
    <source>
        <dbReference type="EMBL" id="KAF2879706.1"/>
    </source>
</evidence>
<feature type="transmembrane region" description="Helical" evidence="9">
    <location>
        <begin position="460"/>
        <end position="486"/>
    </location>
</feature>
<feature type="domain" description="ABC transporter" evidence="10">
    <location>
        <begin position="54"/>
        <end position="293"/>
    </location>
</feature>
<reference evidence="11" key="1">
    <citation type="submission" date="2019-08" db="EMBL/GenBank/DDBJ databases">
        <title>The genome of the North American firefly Photinus pyralis.</title>
        <authorList>
            <consortium name="Photinus pyralis genome working group"/>
            <person name="Fallon T.R."/>
            <person name="Sander Lower S.E."/>
            <person name="Weng J.-K."/>
        </authorList>
    </citation>
    <scope>NUCLEOTIDE SEQUENCE</scope>
    <source>
        <strain evidence="11">TRF0915ILg1</strain>
        <tissue evidence="11">Whole body</tissue>
    </source>
</reference>
<dbReference type="Proteomes" id="UP000801492">
    <property type="component" value="Unassembled WGS sequence"/>
</dbReference>
<dbReference type="InterPro" id="IPR050352">
    <property type="entry name" value="ABCG_transporters"/>
</dbReference>
<dbReference type="Gene3D" id="3.40.50.300">
    <property type="entry name" value="P-loop containing nucleotide triphosphate hydrolases"/>
    <property type="match status" value="1"/>
</dbReference>
<evidence type="ECO:0000256" key="5">
    <source>
        <dbReference type="ARBA" id="ARBA00022741"/>
    </source>
</evidence>
<dbReference type="SUPFAM" id="SSF52540">
    <property type="entry name" value="P-loop containing nucleoside triphosphate hydrolases"/>
    <property type="match status" value="1"/>
</dbReference>
<dbReference type="InterPro" id="IPR027417">
    <property type="entry name" value="P-loop_NTPase"/>
</dbReference>
<organism evidence="11 12">
    <name type="scientific">Ignelater luminosus</name>
    <name type="common">Cucubano</name>
    <name type="synonym">Pyrophorus luminosus</name>
    <dbReference type="NCBI Taxonomy" id="2038154"/>
    <lineage>
        <taxon>Eukaryota</taxon>
        <taxon>Metazoa</taxon>
        <taxon>Ecdysozoa</taxon>
        <taxon>Arthropoda</taxon>
        <taxon>Hexapoda</taxon>
        <taxon>Insecta</taxon>
        <taxon>Pterygota</taxon>
        <taxon>Neoptera</taxon>
        <taxon>Endopterygota</taxon>
        <taxon>Coleoptera</taxon>
        <taxon>Polyphaga</taxon>
        <taxon>Elateriformia</taxon>
        <taxon>Elateroidea</taxon>
        <taxon>Elateridae</taxon>
        <taxon>Agrypninae</taxon>
        <taxon>Pyrophorini</taxon>
        <taxon>Ignelater</taxon>
    </lineage>
</organism>
<proteinExistence type="inferred from homology"/>
<dbReference type="InterPro" id="IPR003593">
    <property type="entry name" value="AAA+_ATPase"/>
</dbReference>
<dbReference type="AlphaFoldDB" id="A0A8K0FYM5"/>